<sequence>MPSTNFSALTARWPQLCEHAGAAERHVYANPEAAAVRLRCFVEAVVGILYREMQLPAGLSHGLFEQLNAEPFRTNVDADVIAKLHAIRMLGNKAAHGGSLASGQALALLKEAYLVGRWLHGTLAPSEGAATYPDFVAPPNTQHEPPPPHAAADMAAQLAEAKAELARLEASERTALNELSVLQRALDDLKLTQFREASSRAAARIDLEPEKTSQLANLQDAFANTSLTDGQTTLVARLGEFLLGREHHVFLLKGYAGTGKTFITKGLTEYFRAIGRNYVLAAPTGKASKVIARKTQSPAYTIHKTIYSLHDIREYREEELDGSETYKFYAQLNVNEMSADTVFIVDEASMLADIYQEAEFFRFGSGYLLRDFLKYVNLDHNDHRKKVIFIGDDAQLPPVGMNFSPALNADYLLREHGVRATSYELTEVVRQKAGSGVMRNSLALRDSLKAGIFNQLEVDLGTPDVREIDQADWTAAYLESCGGRINGESIVIAGSNADVAAFNRRIRDHFFPGCMELMRGDKVMAVSNSNAYGMFISNGDFGLVREVRGEPECRTVTLRRRNSQSRHVEAIEVPLRFREIVIGFRDLDDQSHFFAARILEDLLYSDQPAPDSDQNKALYIDFCMRHSHLPRGSQEFRDALRGDPYFNALRLKFGYAITCHKAQGSEWNHVFVKCRTHHSQLSADYFRWFYTAITRSASCLYLLDPPRLKLGSGIRVVNTPGIPSTSPEAPSTPPAPAAEPDETTIARFGIPPAQTFLHAVLHRVQALLAGSDVSIEDIRHNQYQEAYFFRRGNETARINVGYDSKERVTALLGLPVGEFSGWLLERLAPLQGGPIVIGTTAPSLPIEFEKPFLDAFHQRLTSLAVTQGMQIPSVRALPWCQRYSFVRGGEQAVYDIWYNSKERFTRCQAVANACTPGPLVAEVERLLTEGMS</sequence>
<dbReference type="CDD" id="cd17933">
    <property type="entry name" value="DEXSc_RecD-like"/>
    <property type="match status" value="1"/>
</dbReference>
<feature type="coiled-coil region" evidence="1">
    <location>
        <begin position="151"/>
        <end position="185"/>
    </location>
</feature>
<feature type="domain" description="TATA-binding-like protein" evidence="5">
    <location>
        <begin position="851"/>
        <end position="927"/>
    </location>
</feature>
<dbReference type="RefSeq" id="WP_224079879.1">
    <property type="nucleotide sequence ID" value="NZ_CAJZAI010000004.1"/>
</dbReference>
<evidence type="ECO:0000313" key="7">
    <source>
        <dbReference type="Proteomes" id="UP000727654"/>
    </source>
</evidence>
<dbReference type="InterPro" id="IPR054572">
    <property type="entry name" value="TBP-TOTE"/>
</dbReference>
<dbReference type="InterPro" id="IPR027785">
    <property type="entry name" value="UvrD-like_helicase_C"/>
</dbReference>
<feature type="domain" description="UvrD-like helicase C-terminal" evidence="3">
    <location>
        <begin position="654"/>
        <end position="702"/>
    </location>
</feature>
<accession>A0ABM8WYB4</accession>
<dbReference type="CDD" id="cd18809">
    <property type="entry name" value="SF1_C_RecD"/>
    <property type="match status" value="1"/>
</dbReference>
<reference evidence="6 7" key="1">
    <citation type="submission" date="2021-08" db="EMBL/GenBank/DDBJ databases">
        <authorList>
            <person name="Peeters C."/>
        </authorList>
    </citation>
    <scope>NUCLEOTIDE SEQUENCE [LARGE SCALE GENOMIC DNA]</scope>
    <source>
        <strain evidence="6 7">LMG 23992</strain>
    </source>
</reference>
<proteinExistence type="predicted"/>
<dbReference type="PANTHER" id="PTHR43788">
    <property type="entry name" value="DNA2/NAM7 HELICASE FAMILY MEMBER"/>
    <property type="match status" value="1"/>
</dbReference>
<comment type="caution">
    <text evidence="6">The sequence shown here is derived from an EMBL/GenBank/DDBJ whole genome shotgun (WGS) entry which is preliminary data.</text>
</comment>
<dbReference type="Pfam" id="PF22721">
    <property type="entry name" value="TBP-TOTE"/>
    <property type="match status" value="2"/>
</dbReference>
<keyword evidence="6" id="KW-0378">Hydrolase</keyword>
<dbReference type="InterPro" id="IPR050534">
    <property type="entry name" value="Coronavir_polyprotein_1ab"/>
</dbReference>
<dbReference type="GO" id="GO:0016787">
    <property type="term" value="F:hydrolase activity"/>
    <property type="evidence" value="ECO:0007669"/>
    <property type="project" value="UniProtKB-KW"/>
</dbReference>
<dbReference type="Gene3D" id="3.40.50.300">
    <property type="entry name" value="P-loop containing nucleotide triphosphate hydrolases"/>
    <property type="match status" value="2"/>
</dbReference>
<evidence type="ECO:0000256" key="2">
    <source>
        <dbReference type="SAM" id="MobiDB-lite"/>
    </source>
</evidence>
<dbReference type="Pfam" id="PF13538">
    <property type="entry name" value="UvrD_C_2"/>
    <property type="match status" value="1"/>
</dbReference>
<dbReference type="EC" id="3.6.4.12" evidence="6"/>
<evidence type="ECO:0000256" key="1">
    <source>
        <dbReference type="SAM" id="Coils"/>
    </source>
</evidence>
<feature type="domain" description="TATA-binding-like protein" evidence="5">
    <location>
        <begin position="755"/>
        <end position="830"/>
    </location>
</feature>
<dbReference type="InterPro" id="IPR025285">
    <property type="entry name" value="DUF4145"/>
</dbReference>
<feature type="region of interest" description="Disordered" evidence="2">
    <location>
        <begin position="719"/>
        <end position="740"/>
    </location>
</feature>
<dbReference type="Proteomes" id="UP000727654">
    <property type="component" value="Unassembled WGS sequence"/>
</dbReference>
<protein>
    <submittedName>
        <fullName evidence="6">ATP-dependent RecD-like DNA helicase</fullName>
        <ecNumber evidence="6">3.6.4.12</ecNumber>
    </submittedName>
</protein>
<evidence type="ECO:0000259" key="4">
    <source>
        <dbReference type="Pfam" id="PF13643"/>
    </source>
</evidence>
<dbReference type="InterPro" id="IPR027417">
    <property type="entry name" value="P-loop_NTPase"/>
</dbReference>
<keyword evidence="7" id="KW-1185">Reference proteome</keyword>
<evidence type="ECO:0000259" key="5">
    <source>
        <dbReference type="Pfam" id="PF22721"/>
    </source>
</evidence>
<feature type="domain" description="DUF4145" evidence="4">
    <location>
        <begin position="23"/>
        <end position="110"/>
    </location>
</feature>
<dbReference type="SUPFAM" id="SSF52540">
    <property type="entry name" value="P-loop containing nucleoside triphosphate hydrolases"/>
    <property type="match status" value="2"/>
</dbReference>
<dbReference type="Pfam" id="PF13604">
    <property type="entry name" value="AAA_30"/>
    <property type="match status" value="1"/>
</dbReference>
<name>A0ABM8WYB4_9BURK</name>
<dbReference type="Pfam" id="PF13643">
    <property type="entry name" value="DUF4145"/>
    <property type="match status" value="1"/>
</dbReference>
<dbReference type="EMBL" id="CAJZAI010000004">
    <property type="protein sequence ID" value="CAG9172556.1"/>
    <property type="molecule type" value="Genomic_DNA"/>
</dbReference>
<organism evidence="6 7">
    <name type="scientific">Cupriavidus laharis</name>
    <dbReference type="NCBI Taxonomy" id="151654"/>
    <lineage>
        <taxon>Bacteria</taxon>
        <taxon>Pseudomonadati</taxon>
        <taxon>Pseudomonadota</taxon>
        <taxon>Betaproteobacteria</taxon>
        <taxon>Burkholderiales</taxon>
        <taxon>Burkholderiaceae</taxon>
        <taxon>Cupriavidus</taxon>
    </lineage>
</organism>
<keyword evidence="1" id="KW-0175">Coiled coil</keyword>
<gene>
    <name evidence="6" type="primary">recD2</name>
    <name evidence="6" type="ORF">LMG23992_02266</name>
</gene>
<evidence type="ECO:0000259" key="3">
    <source>
        <dbReference type="Pfam" id="PF13538"/>
    </source>
</evidence>
<dbReference type="GO" id="GO:0003678">
    <property type="term" value="F:DNA helicase activity"/>
    <property type="evidence" value="ECO:0007669"/>
    <property type="project" value="UniProtKB-EC"/>
</dbReference>
<evidence type="ECO:0000313" key="6">
    <source>
        <dbReference type="EMBL" id="CAG9172556.1"/>
    </source>
</evidence>